<evidence type="ECO:0000313" key="3">
    <source>
        <dbReference type="EMBL" id="KAG2388749.1"/>
    </source>
</evidence>
<keyword evidence="4" id="KW-1185">Reference proteome</keyword>
<dbReference type="GeneID" id="68092650"/>
<dbReference type="EMBL" id="PYSW02000009">
    <property type="protein sequence ID" value="KAG2388749.1"/>
    <property type="molecule type" value="Genomic_DNA"/>
</dbReference>
<dbReference type="AlphaFoldDB" id="A0AA88KP53"/>
<evidence type="ECO:0000313" key="4">
    <source>
        <dbReference type="Proteomes" id="UP000816034"/>
    </source>
</evidence>
<name>A0AA88KP53_NAELO</name>
<accession>A0AA88KP53</accession>
<reference evidence="3 4" key="1">
    <citation type="journal article" date="2018" name="BMC Genomics">
        <title>The genome of Naegleria lovaniensis, the basis for a comparative approach to unravel pathogenicity factors of the human pathogenic amoeba N. fowleri.</title>
        <authorList>
            <person name="Liechti N."/>
            <person name="Schurch N."/>
            <person name="Bruggmann R."/>
            <person name="Wittwer M."/>
        </authorList>
    </citation>
    <scope>NUCLEOTIDE SEQUENCE [LARGE SCALE GENOMIC DNA]</scope>
    <source>
        <strain evidence="3 4">ATCC 30569</strain>
    </source>
</reference>
<sequence length="563" mass="63573">MTPLVVRLLLEQFIMLCLHLDASHWKRNHLVAEPQDACIDSVVLPLLRIIPCARFLELFVHALSNAMIITCVTPNHYLSSSNVHFTLWNASQSSHTSCIQKNVGCKGRHYPHLSSNHTILRKCIHSSTYSTPLHSCMMFLLLMELQAPFLESTCIDHGTCITRNGNGSQCRRIQTCIQCCYYFHYFTRHLGTCTTMDVHVTGREILSSFHQYFDTCLCHALYNHANVSKTARTQLSFSQFLTTYMLYSLLYNNFNNNQFTTILSKSSSMIGSDHSRKFTNHSNGDNNNNNTSGRTSRQSNHSSSGSGNIQSSSSSRSSSNSEQQQQQQQVQTGRILTHDHNNTSDHLFALIDIIDGTQKEKNGIKYWVQRNVITIQVISSFVFDTCTINCNKEGSTEVKHMETLSFVDSFAKMNESKIMELNLSTLRSASTYHEIYEAQFRKKLPYTSGRPETQKLIWLSAEFSLNNQIIKTVISPKFYVCSRPQDLRGVTRVGQASSSEETQSSSQSRHAAKMAAQKSVIRGMVSVIPRKQFMAESNPPQQQPSLPPTMTNTTTTLALPLDL</sequence>
<feature type="compositionally biased region" description="Low complexity" evidence="1">
    <location>
        <begin position="280"/>
        <end position="331"/>
    </location>
</feature>
<comment type="caution">
    <text evidence="3">The sequence shown here is derived from an EMBL/GenBank/DDBJ whole genome shotgun (WGS) entry which is preliminary data.</text>
</comment>
<proteinExistence type="predicted"/>
<feature type="signal peptide" evidence="2">
    <location>
        <begin position="1"/>
        <end position="19"/>
    </location>
</feature>
<feature type="chain" id="PRO_5041735239" evidence="2">
    <location>
        <begin position="20"/>
        <end position="563"/>
    </location>
</feature>
<feature type="region of interest" description="Disordered" evidence="1">
    <location>
        <begin position="273"/>
        <end position="333"/>
    </location>
</feature>
<dbReference type="Proteomes" id="UP000816034">
    <property type="component" value="Unassembled WGS sequence"/>
</dbReference>
<protein>
    <submittedName>
        <fullName evidence="3">Uncharacterized protein</fullName>
    </submittedName>
</protein>
<evidence type="ECO:0000256" key="1">
    <source>
        <dbReference type="SAM" id="MobiDB-lite"/>
    </source>
</evidence>
<feature type="compositionally biased region" description="Low complexity" evidence="1">
    <location>
        <begin position="497"/>
        <end position="508"/>
    </location>
</feature>
<keyword evidence="2" id="KW-0732">Signal</keyword>
<feature type="region of interest" description="Disordered" evidence="1">
    <location>
        <begin position="491"/>
        <end position="515"/>
    </location>
</feature>
<gene>
    <name evidence="3" type="ORF">C9374_000188</name>
</gene>
<evidence type="ECO:0000256" key="2">
    <source>
        <dbReference type="SAM" id="SignalP"/>
    </source>
</evidence>
<dbReference type="RefSeq" id="XP_044552741.1">
    <property type="nucleotide sequence ID" value="XM_044691235.1"/>
</dbReference>
<organism evidence="3 4">
    <name type="scientific">Naegleria lovaniensis</name>
    <name type="common">Amoeba</name>
    <dbReference type="NCBI Taxonomy" id="51637"/>
    <lineage>
        <taxon>Eukaryota</taxon>
        <taxon>Discoba</taxon>
        <taxon>Heterolobosea</taxon>
        <taxon>Tetramitia</taxon>
        <taxon>Eutetramitia</taxon>
        <taxon>Vahlkampfiidae</taxon>
        <taxon>Naegleria</taxon>
    </lineage>
</organism>